<dbReference type="InterPro" id="IPR025877">
    <property type="entry name" value="MobA-like_NTP_Trfase"/>
</dbReference>
<proteinExistence type="predicted"/>
<evidence type="ECO:0000256" key="5">
    <source>
        <dbReference type="ARBA" id="ARBA00022842"/>
    </source>
</evidence>
<dbReference type="AlphaFoldDB" id="A0A1M5H615"/>
<dbReference type="GO" id="GO:0046872">
    <property type="term" value="F:metal ion binding"/>
    <property type="evidence" value="ECO:0007669"/>
    <property type="project" value="UniProtKB-KW"/>
</dbReference>
<dbReference type="CDD" id="cd02503">
    <property type="entry name" value="MobA"/>
    <property type="match status" value="1"/>
</dbReference>
<evidence type="ECO:0000256" key="1">
    <source>
        <dbReference type="ARBA" id="ARBA00022490"/>
    </source>
</evidence>
<evidence type="ECO:0000256" key="6">
    <source>
        <dbReference type="ARBA" id="ARBA00023134"/>
    </source>
</evidence>
<organism evidence="9 10">
    <name type="scientific">Fodinibius roseus</name>
    <dbReference type="NCBI Taxonomy" id="1194090"/>
    <lineage>
        <taxon>Bacteria</taxon>
        <taxon>Pseudomonadati</taxon>
        <taxon>Balneolota</taxon>
        <taxon>Balneolia</taxon>
        <taxon>Balneolales</taxon>
        <taxon>Balneolaceae</taxon>
        <taxon>Fodinibius</taxon>
    </lineage>
</organism>
<dbReference type="InterPro" id="IPR029044">
    <property type="entry name" value="Nucleotide-diphossugar_trans"/>
</dbReference>
<dbReference type="Pfam" id="PF12804">
    <property type="entry name" value="NTP_transf_3"/>
    <property type="match status" value="1"/>
</dbReference>
<evidence type="ECO:0000256" key="7">
    <source>
        <dbReference type="ARBA" id="ARBA00023150"/>
    </source>
</evidence>
<evidence type="ECO:0000256" key="3">
    <source>
        <dbReference type="ARBA" id="ARBA00022723"/>
    </source>
</evidence>
<keyword evidence="6" id="KW-0342">GTP-binding</keyword>
<dbReference type="STRING" id="1194090.SAMN05443144_11949"/>
<feature type="domain" description="MobA-like NTP transferase" evidence="8">
    <location>
        <begin position="221"/>
        <end position="364"/>
    </location>
</feature>
<keyword evidence="2" id="KW-0808">Transferase</keyword>
<evidence type="ECO:0000259" key="8">
    <source>
        <dbReference type="Pfam" id="PF12804"/>
    </source>
</evidence>
<accession>A0A1M5H615</accession>
<reference evidence="9 10" key="1">
    <citation type="submission" date="2016-11" db="EMBL/GenBank/DDBJ databases">
        <authorList>
            <person name="Jaros S."/>
            <person name="Januszkiewicz K."/>
            <person name="Wedrychowicz H."/>
        </authorList>
    </citation>
    <scope>NUCLEOTIDE SEQUENCE [LARGE SCALE GENOMIC DNA]</scope>
    <source>
        <strain evidence="9 10">DSM 21986</strain>
    </source>
</reference>
<keyword evidence="5" id="KW-0460">Magnesium</keyword>
<evidence type="ECO:0000256" key="4">
    <source>
        <dbReference type="ARBA" id="ARBA00022741"/>
    </source>
</evidence>
<dbReference type="GO" id="GO:0005525">
    <property type="term" value="F:GTP binding"/>
    <property type="evidence" value="ECO:0007669"/>
    <property type="project" value="UniProtKB-KW"/>
</dbReference>
<evidence type="ECO:0000313" key="9">
    <source>
        <dbReference type="EMBL" id="SHG11439.1"/>
    </source>
</evidence>
<dbReference type="SUPFAM" id="SSF53448">
    <property type="entry name" value="Nucleotide-diphospho-sugar transferases"/>
    <property type="match status" value="1"/>
</dbReference>
<dbReference type="Proteomes" id="UP000184041">
    <property type="component" value="Unassembled WGS sequence"/>
</dbReference>
<keyword evidence="3" id="KW-0479">Metal-binding</keyword>
<gene>
    <name evidence="9" type="ORF">SAMN05443144_11949</name>
</gene>
<keyword evidence="1" id="KW-0963">Cytoplasm</keyword>
<keyword evidence="7" id="KW-0501">Molybdenum cofactor biosynthesis</keyword>
<dbReference type="GO" id="GO:0016779">
    <property type="term" value="F:nucleotidyltransferase activity"/>
    <property type="evidence" value="ECO:0007669"/>
    <property type="project" value="TreeGrafter"/>
</dbReference>
<dbReference type="Gene3D" id="3.90.550.10">
    <property type="entry name" value="Spore Coat Polysaccharide Biosynthesis Protein SpsA, Chain A"/>
    <property type="match status" value="1"/>
</dbReference>
<dbReference type="PANTHER" id="PTHR19136:SF81">
    <property type="entry name" value="MOLYBDENUM COFACTOR GUANYLYLTRANSFERASE"/>
    <property type="match status" value="1"/>
</dbReference>
<dbReference type="InterPro" id="IPR013482">
    <property type="entry name" value="Molybde_CF_guanTrfase"/>
</dbReference>
<name>A0A1M5H615_9BACT</name>
<sequence>MPAGKIVFTYTMIPNNAKEQQQIMPRNKNRQTHQKHTVLAKADHGTFGRNELAIAGTTCPAVQKLAAQLSKSLSQKYRIGYVDAEHSNETNSDQDRAKTYTDTDLVHIRTESAQKFNCRKGLDNYQARSMFNEADLILLNGNHFDAQNQLTVIDQRKPVAPERLTNTKIMVLQEGVTHVPDYVKQNIKEIDRIPVFKIEETGKIVSRIDQLLEAATPSLKGLVLAGGKSTRMHTDKTRLDYHGKQQRLYLYELMEDYCNEVFLSCRKDQKKGIPGNYNIITDSFLEMGPLGGLLSAFRAYPNSAFLAVACDLPLLSPQTLQALVENRNPSKIATAFQKNESRFPEPLITIWEPKSYQVLLTFLGMGYSCPRKALINADIQLLDPPDPRELMNANNPRQYEQALAQLAHTS</sequence>
<keyword evidence="10" id="KW-1185">Reference proteome</keyword>
<evidence type="ECO:0000313" key="10">
    <source>
        <dbReference type="Proteomes" id="UP000184041"/>
    </source>
</evidence>
<keyword evidence="4" id="KW-0547">Nucleotide-binding</keyword>
<dbReference type="GO" id="GO:0006777">
    <property type="term" value="P:Mo-molybdopterin cofactor biosynthetic process"/>
    <property type="evidence" value="ECO:0007669"/>
    <property type="project" value="UniProtKB-KW"/>
</dbReference>
<evidence type="ECO:0000256" key="2">
    <source>
        <dbReference type="ARBA" id="ARBA00022679"/>
    </source>
</evidence>
<dbReference type="PANTHER" id="PTHR19136">
    <property type="entry name" value="MOLYBDENUM COFACTOR GUANYLYLTRANSFERASE"/>
    <property type="match status" value="1"/>
</dbReference>
<dbReference type="EMBL" id="FQUS01000019">
    <property type="protein sequence ID" value="SHG11439.1"/>
    <property type="molecule type" value="Genomic_DNA"/>
</dbReference>
<protein>
    <submittedName>
        <fullName evidence="9">Molybdopterin-guanine dinucleotide biosynthesis protein A</fullName>
    </submittedName>
</protein>